<proteinExistence type="predicted"/>
<dbReference type="RefSeq" id="XP_013290325.1">
    <property type="nucleotide sequence ID" value="XM_013434871.1"/>
</dbReference>
<dbReference type="VEuPathDB" id="FungiDB:Z517_01915"/>
<dbReference type="EMBL" id="KN846969">
    <property type="protein sequence ID" value="KIW86517.1"/>
    <property type="molecule type" value="Genomic_DNA"/>
</dbReference>
<keyword evidence="3" id="KW-1185">Reference proteome</keyword>
<name>A0A0D2FIM7_9EURO</name>
<organism evidence="2 3">
    <name type="scientific">Fonsecaea pedrosoi CBS 271.37</name>
    <dbReference type="NCBI Taxonomy" id="1442368"/>
    <lineage>
        <taxon>Eukaryota</taxon>
        <taxon>Fungi</taxon>
        <taxon>Dikarya</taxon>
        <taxon>Ascomycota</taxon>
        <taxon>Pezizomycotina</taxon>
        <taxon>Eurotiomycetes</taxon>
        <taxon>Chaetothyriomycetidae</taxon>
        <taxon>Chaetothyriales</taxon>
        <taxon>Herpotrichiellaceae</taxon>
        <taxon>Fonsecaea</taxon>
    </lineage>
</organism>
<dbReference type="GeneID" id="25301405"/>
<dbReference type="AlphaFoldDB" id="A0A0D2FIM7"/>
<dbReference type="HOGENOM" id="CLU_2026788_0_0_1"/>
<gene>
    <name evidence="2" type="ORF">Z517_01915</name>
</gene>
<evidence type="ECO:0000313" key="3">
    <source>
        <dbReference type="Proteomes" id="UP000053029"/>
    </source>
</evidence>
<feature type="compositionally biased region" description="Polar residues" evidence="1">
    <location>
        <begin position="13"/>
        <end position="22"/>
    </location>
</feature>
<accession>A0A0D2FIM7</accession>
<evidence type="ECO:0000256" key="1">
    <source>
        <dbReference type="SAM" id="MobiDB-lite"/>
    </source>
</evidence>
<feature type="compositionally biased region" description="Polar residues" evidence="1">
    <location>
        <begin position="77"/>
        <end position="86"/>
    </location>
</feature>
<protein>
    <submittedName>
        <fullName evidence="2">Uncharacterized protein</fullName>
    </submittedName>
</protein>
<dbReference type="OrthoDB" id="10468222at2759"/>
<dbReference type="Proteomes" id="UP000053029">
    <property type="component" value="Unassembled WGS sequence"/>
</dbReference>
<feature type="region of interest" description="Disordered" evidence="1">
    <location>
        <begin position="1"/>
        <end position="122"/>
    </location>
</feature>
<reference evidence="2 3" key="1">
    <citation type="submission" date="2015-01" db="EMBL/GenBank/DDBJ databases">
        <title>The Genome Sequence of Fonsecaea pedrosoi CBS 271.37.</title>
        <authorList>
            <consortium name="The Broad Institute Genomics Platform"/>
            <person name="Cuomo C."/>
            <person name="de Hoog S."/>
            <person name="Gorbushina A."/>
            <person name="Stielow B."/>
            <person name="Teixiera M."/>
            <person name="Abouelleil A."/>
            <person name="Chapman S.B."/>
            <person name="Priest M."/>
            <person name="Young S.K."/>
            <person name="Wortman J."/>
            <person name="Nusbaum C."/>
            <person name="Birren B."/>
        </authorList>
    </citation>
    <scope>NUCLEOTIDE SEQUENCE [LARGE SCALE GENOMIC DNA]</scope>
    <source>
        <strain evidence="2 3">CBS 271.37</strain>
    </source>
</reference>
<sequence>MDRSDESPASVVDQGQNSTNAHQPEPKALPKNRQTQDYGANKSVHHNSLLHPKGIHRKRSLSDGAHQPESGLEGGVKQNTESQPSSKPDLRKLTPPLGKAKREYVVATPGGNTQGTPWPESE</sequence>
<evidence type="ECO:0000313" key="2">
    <source>
        <dbReference type="EMBL" id="KIW86517.1"/>
    </source>
</evidence>